<protein>
    <submittedName>
        <fullName evidence="2">Uncharacterized protein</fullName>
    </submittedName>
</protein>
<gene>
    <name evidence="2" type="ORF">TcWFU_005859</name>
</gene>
<evidence type="ECO:0000256" key="1">
    <source>
        <dbReference type="SAM" id="MobiDB-lite"/>
    </source>
</evidence>
<feature type="compositionally biased region" description="Low complexity" evidence="1">
    <location>
        <begin position="179"/>
        <end position="191"/>
    </location>
</feature>
<dbReference type="Proteomes" id="UP001651158">
    <property type="component" value="Unassembled WGS sequence"/>
</dbReference>
<dbReference type="EMBL" id="JAKROA010000017">
    <property type="protein sequence ID" value="KAL5103556.1"/>
    <property type="molecule type" value="Genomic_DNA"/>
</dbReference>
<dbReference type="Gene3D" id="3.40.50.1220">
    <property type="entry name" value="TPP-binding domain"/>
    <property type="match status" value="1"/>
</dbReference>
<comment type="caution">
    <text evidence="2">The sequence shown here is derived from an EMBL/GenBank/DDBJ whole genome shotgun (WGS) entry which is preliminary data.</text>
</comment>
<feature type="region of interest" description="Disordered" evidence="1">
    <location>
        <begin position="156"/>
        <end position="191"/>
    </location>
</feature>
<proteinExistence type="predicted"/>
<accession>A0ABR4Q1V5</accession>
<reference evidence="2 3" key="1">
    <citation type="journal article" date="2022" name="Front. Cell. Infect. Microbiol.">
        <title>The Genomes of Two Strains of Taenia crassiceps the Animal Model for the Study of Human Cysticercosis.</title>
        <authorList>
            <person name="Bobes R.J."/>
            <person name="Estrada K."/>
            <person name="Rios-Valencia D.G."/>
            <person name="Calderon-Gallegos A."/>
            <person name="de la Torre P."/>
            <person name="Carrero J.C."/>
            <person name="Sanchez-Flores A."/>
            <person name="Laclette J.P."/>
        </authorList>
    </citation>
    <scope>NUCLEOTIDE SEQUENCE [LARGE SCALE GENOMIC DNA]</scope>
    <source>
        <strain evidence="2">WFUcys</strain>
    </source>
</reference>
<evidence type="ECO:0000313" key="2">
    <source>
        <dbReference type="EMBL" id="KAL5103556.1"/>
    </source>
</evidence>
<name>A0ABR4Q1V5_9CEST</name>
<feature type="region of interest" description="Disordered" evidence="1">
    <location>
        <begin position="1"/>
        <end position="27"/>
    </location>
</feature>
<evidence type="ECO:0000313" key="3">
    <source>
        <dbReference type="Proteomes" id="UP001651158"/>
    </source>
</evidence>
<feature type="compositionally biased region" description="Pro residues" evidence="1">
    <location>
        <begin position="96"/>
        <end position="111"/>
    </location>
</feature>
<organism evidence="2 3">
    <name type="scientific">Taenia crassiceps</name>
    <dbReference type="NCBI Taxonomy" id="6207"/>
    <lineage>
        <taxon>Eukaryota</taxon>
        <taxon>Metazoa</taxon>
        <taxon>Spiralia</taxon>
        <taxon>Lophotrochozoa</taxon>
        <taxon>Platyhelminthes</taxon>
        <taxon>Cestoda</taxon>
        <taxon>Eucestoda</taxon>
        <taxon>Cyclophyllidea</taxon>
        <taxon>Taeniidae</taxon>
        <taxon>Taenia</taxon>
    </lineage>
</organism>
<keyword evidence="3" id="KW-1185">Reference proteome</keyword>
<sequence>MAALATVAWVQRGEEPGNSLDQREGRPPPLLHDVIIHYGERLAVDESVNQISAAIRAINGSKPPATPETASSSAAASGATGAVTATDDGCGDASPVNPPTQIPAPAKPIPAPGDSTSDVDADSAPVSLILVIGTSLTVLRSYSFLWPRGLRRCLSAGTKGGDGSTRSPKRPRLSPDPETPTTLTTPTKTGTETVVSDDRMEGCELAIINMQRTCKDGLATFVSRRECDDLLRETVEGCLGLSLPSYDAMWKFTNNMGKNLYLLGFLQAVVPNHSLQSLSNLTGSCHK</sequence>
<feature type="region of interest" description="Disordered" evidence="1">
    <location>
        <begin position="59"/>
        <end position="120"/>
    </location>
</feature>
<feature type="compositionally biased region" description="Low complexity" evidence="1">
    <location>
        <begin position="69"/>
        <end position="93"/>
    </location>
</feature>